<evidence type="ECO:0000256" key="9">
    <source>
        <dbReference type="SAM" id="MobiDB-lite"/>
    </source>
</evidence>
<dbReference type="InterPro" id="IPR045130">
    <property type="entry name" value="OFUT2-like"/>
</dbReference>
<evidence type="ECO:0000256" key="7">
    <source>
        <dbReference type="ARBA" id="ARBA00025803"/>
    </source>
</evidence>
<feature type="transmembrane region" description="Helical" evidence="10">
    <location>
        <begin position="262"/>
        <end position="281"/>
    </location>
</feature>
<comment type="subcellular location">
    <subcellularLocation>
        <location evidence="1">Endoplasmic reticulum</location>
    </subcellularLocation>
</comment>
<comment type="caution">
    <text evidence="11">The sequence shown here is derived from an EMBL/GenBank/DDBJ whole genome shotgun (WGS) entry which is preliminary data.</text>
</comment>
<feature type="transmembrane region" description="Helical" evidence="10">
    <location>
        <begin position="206"/>
        <end position="224"/>
    </location>
</feature>
<keyword evidence="10" id="KW-0812">Transmembrane</keyword>
<evidence type="ECO:0000256" key="4">
    <source>
        <dbReference type="ARBA" id="ARBA00022824"/>
    </source>
</evidence>
<evidence type="ECO:0000256" key="8">
    <source>
        <dbReference type="ARBA" id="ARBA00026232"/>
    </source>
</evidence>
<proteinExistence type="inferred from homology"/>
<keyword evidence="5" id="KW-0294">Fucose metabolism</keyword>
<dbReference type="InterPro" id="IPR019378">
    <property type="entry name" value="GDP-Fuc_O-FucTrfase"/>
</dbReference>
<dbReference type="Pfam" id="PF10250">
    <property type="entry name" value="O-FucT"/>
    <property type="match status" value="1"/>
</dbReference>
<evidence type="ECO:0000256" key="10">
    <source>
        <dbReference type="SAM" id="Phobius"/>
    </source>
</evidence>
<dbReference type="EMBL" id="LSRX01000123">
    <property type="protein sequence ID" value="OLQ08172.1"/>
    <property type="molecule type" value="Genomic_DNA"/>
</dbReference>
<evidence type="ECO:0000256" key="3">
    <source>
        <dbReference type="ARBA" id="ARBA00022679"/>
    </source>
</evidence>
<dbReference type="OrthoDB" id="422368at2759"/>
<evidence type="ECO:0000256" key="5">
    <source>
        <dbReference type="ARBA" id="ARBA00023253"/>
    </source>
</evidence>
<name>A0A1Q9EL63_SYMMI</name>
<feature type="region of interest" description="Disordered" evidence="9">
    <location>
        <begin position="24"/>
        <end position="50"/>
    </location>
</feature>
<comment type="pathway">
    <text evidence="2">Protein modification; protein glycosylation.</text>
</comment>
<keyword evidence="4" id="KW-0256">Endoplasmic reticulum</keyword>
<evidence type="ECO:0000313" key="12">
    <source>
        <dbReference type="Proteomes" id="UP000186817"/>
    </source>
</evidence>
<dbReference type="Proteomes" id="UP000186817">
    <property type="component" value="Unassembled WGS sequence"/>
</dbReference>
<feature type="region of interest" description="Disordered" evidence="9">
    <location>
        <begin position="85"/>
        <end position="109"/>
    </location>
</feature>
<gene>
    <name evidence="11" type="primary">POFUT2</name>
    <name evidence="11" type="ORF">AK812_SmicGene8337</name>
</gene>
<keyword evidence="3 11" id="KW-0808">Transferase</keyword>
<dbReference type="AlphaFoldDB" id="A0A1Q9EL63"/>
<sequence length="948" mass="106126">MVMKLRNKAWPAWALMALGPVLRKRRDAKRREDSSAAPEGEEQVYDAESGAGMRRRLILHEAQHMAPSADEETPLTTPRKDEEDLEADAAGGDAGAEGDEEGGGGGELSKNFRELMQYSAEDRKAENFVPLAGNMYRYFGLGIVEDYMTVQSFGMMTIFFVQLLSPPACLVQNLYKMDWEHWHFGVSDWIYMPGSNNHGISNLSKHVVATLFLIMFCLNGAMVIEQDRVVSMKISSMLDQIGKDMPDYLKEVKFEWLYAGRIMNCLVVIECSVIVYFAFVLSETPMDVLFNSMAVTFLYNLDDIGGEMGFLGDDDWDGEELGKLYYNSVSQLMDDKGITEAGFDPDTIAECKYMRNYYSHWAYKVAEPLMYALTVVLPLMYVFIDDLHCKPGDLKVEVYELKKQVQDLLEKAGPLLLVIGCQRVQERRARTPDRGYGAHELEKTHIDISALHRPRLWYNSLYHATGYATEPKDWLHIKSFDNLLFGQNHPVFEAGPVWEATGCLAYITRLCGPVEGEWTIVELEPPPRPCPEDATVMSCAAWCSAVVPDSRATMGGNSCARLSAKDIQRGMGPQCTCYDSSYERELRTCKSPCPKDQGETATTFSEEVGRCFGVAGSDTCRADQLTGKTSKRYLLYDVKQGEGFNLQREIFPRVGWVVSRVNEALRSACARGQKCAEWALVLPPWCRLAHWRNSNGAHVPWERFFDAAALRSANITIMEFYEFVKEAGGPKVDLVISTTTERQPRNQMQTKPRKSGGFYGFTNDPKSCFSGQRGSLPPPQQQWLPEDLRWEVTYSGSCDGGVAAVDHRCAVLADSSSRDFVDLVLVAMREGARSVLLKAADSVSPPAKDEMDALGLRQAMLFAPTIRDAGERYMTDILNARPFLAVHCRRTDFLRARESTTPTPHSIAEQAQLMQHGGEYGKALNHSGVMERLLRKACSATSLSTLAT</sequence>
<dbReference type="PANTHER" id="PTHR13398">
    <property type="entry name" value="GDP-FUCOSE PROTEIN O-FUCOSYLTRANSFERASE 2"/>
    <property type="match status" value="1"/>
</dbReference>
<comment type="similarity">
    <text evidence="7">Belongs to the glycosyltransferase 68 family.</text>
</comment>
<keyword evidence="10" id="KW-0472">Membrane</keyword>
<evidence type="ECO:0000313" key="11">
    <source>
        <dbReference type="EMBL" id="OLQ08172.1"/>
    </source>
</evidence>
<evidence type="ECO:0000256" key="6">
    <source>
        <dbReference type="ARBA" id="ARBA00023277"/>
    </source>
</evidence>
<protein>
    <recommendedName>
        <fullName evidence="8">GDP-fucose protein O-fucosyltransferase 2</fullName>
    </recommendedName>
</protein>
<dbReference type="PANTHER" id="PTHR13398:SF0">
    <property type="entry name" value="GDP-FUCOSE PROTEIN O-FUCOSYLTRANSFERASE 2"/>
    <property type="match status" value="1"/>
</dbReference>
<dbReference type="GO" id="GO:0046922">
    <property type="term" value="F:peptide-O-fucosyltransferase activity"/>
    <property type="evidence" value="ECO:0007669"/>
    <property type="project" value="InterPro"/>
</dbReference>
<reference evidence="11 12" key="1">
    <citation type="submission" date="2016-02" db="EMBL/GenBank/DDBJ databases">
        <title>Genome analysis of coral dinoflagellate symbionts highlights evolutionary adaptations to a symbiotic lifestyle.</title>
        <authorList>
            <person name="Aranda M."/>
            <person name="Li Y."/>
            <person name="Liew Y.J."/>
            <person name="Baumgarten S."/>
            <person name="Simakov O."/>
            <person name="Wilson M."/>
            <person name="Piel J."/>
            <person name="Ashoor H."/>
            <person name="Bougouffa S."/>
            <person name="Bajic V.B."/>
            <person name="Ryu T."/>
            <person name="Ravasi T."/>
            <person name="Bayer T."/>
            <person name="Micklem G."/>
            <person name="Kim H."/>
            <person name="Bhak J."/>
            <person name="Lajeunesse T.C."/>
            <person name="Voolstra C.R."/>
        </authorList>
    </citation>
    <scope>NUCLEOTIDE SEQUENCE [LARGE SCALE GENOMIC DNA]</scope>
    <source>
        <strain evidence="11 12">CCMP2467</strain>
    </source>
</reference>
<keyword evidence="11" id="KW-0328">Glycosyltransferase</keyword>
<evidence type="ECO:0000256" key="2">
    <source>
        <dbReference type="ARBA" id="ARBA00004922"/>
    </source>
</evidence>
<organism evidence="11 12">
    <name type="scientific">Symbiodinium microadriaticum</name>
    <name type="common">Dinoflagellate</name>
    <name type="synonym">Zooxanthella microadriatica</name>
    <dbReference type="NCBI Taxonomy" id="2951"/>
    <lineage>
        <taxon>Eukaryota</taxon>
        <taxon>Sar</taxon>
        <taxon>Alveolata</taxon>
        <taxon>Dinophyceae</taxon>
        <taxon>Suessiales</taxon>
        <taxon>Symbiodiniaceae</taxon>
        <taxon>Symbiodinium</taxon>
    </lineage>
</organism>
<evidence type="ECO:0000256" key="1">
    <source>
        <dbReference type="ARBA" id="ARBA00004240"/>
    </source>
</evidence>
<dbReference type="GO" id="GO:0005783">
    <property type="term" value="C:endoplasmic reticulum"/>
    <property type="evidence" value="ECO:0007669"/>
    <property type="project" value="UniProtKB-SubCell"/>
</dbReference>
<dbReference type="GO" id="GO:0006004">
    <property type="term" value="P:fucose metabolic process"/>
    <property type="evidence" value="ECO:0007669"/>
    <property type="project" value="UniProtKB-KW"/>
</dbReference>
<accession>A0A1Q9EL63</accession>
<keyword evidence="12" id="KW-1185">Reference proteome</keyword>
<dbReference type="Gene3D" id="3.40.50.11340">
    <property type="match status" value="1"/>
</dbReference>
<keyword evidence="6" id="KW-0119">Carbohydrate metabolism</keyword>
<keyword evidence="10" id="KW-1133">Transmembrane helix</keyword>